<feature type="binding site" evidence="7">
    <location>
        <position position="489"/>
    </location>
    <ligand>
        <name>deamido-NAD(+)</name>
        <dbReference type="ChEBI" id="CHEBI:58437"/>
        <note>ligand shared between two neighboring subunits</note>
    </ligand>
</feature>
<dbReference type="InterPro" id="IPR041856">
    <property type="entry name" value="NAD+_synth_C"/>
</dbReference>
<dbReference type="Proteomes" id="UP001199469">
    <property type="component" value="Unassembled WGS sequence"/>
</dbReference>
<feature type="binding site" evidence="7">
    <location>
        <begin position="494"/>
        <end position="497"/>
    </location>
    <ligand>
        <name>deamido-NAD(+)</name>
        <dbReference type="ChEBI" id="CHEBI:58437"/>
        <note>ligand shared between two neighboring subunits</note>
    </ligand>
</feature>
<feature type="active site" description="Proton acceptor; for glutaminase activity" evidence="7">
    <location>
        <position position="56"/>
    </location>
</feature>
<dbReference type="SUPFAM" id="SSF52402">
    <property type="entry name" value="Adenine nucleotide alpha hydrolases-like"/>
    <property type="match status" value="1"/>
</dbReference>
<dbReference type="InterPro" id="IPR014445">
    <property type="entry name" value="Gln-dep_NAD_synthase"/>
</dbReference>
<dbReference type="Pfam" id="PF02540">
    <property type="entry name" value="NAD_synthase"/>
    <property type="match status" value="1"/>
</dbReference>
<dbReference type="InterPro" id="IPR003694">
    <property type="entry name" value="NAD_synthase"/>
</dbReference>
<dbReference type="InterPro" id="IPR036526">
    <property type="entry name" value="C-N_Hydrolase_sf"/>
</dbReference>
<dbReference type="Pfam" id="PF00795">
    <property type="entry name" value="CN_hydrolase"/>
    <property type="match status" value="1"/>
</dbReference>
<dbReference type="HAMAP" id="MF_02090">
    <property type="entry name" value="NadE_glutamine_dep"/>
    <property type="match status" value="1"/>
</dbReference>
<comment type="caution">
    <text evidence="11">The sequence shown here is derived from an EMBL/GenBank/DDBJ whole genome shotgun (WGS) entry which is preliminary data.</text>
</comment>
<dbReference type="Gene3D" id="3.60.110.10">
    <property type="entry name" value="Carbon-nitrogen hydrolase"/>
    <property type="match status" value="1"/>
</dbReference>
<dbReference type="Gene3D" id="3.40.50.620">
    <property type="entry name" value="HUPs"/>
    <property type="match status" value="1"/>
</dbReference>
<dbReference type="CDD" id="cd07570">
    <property type="entry name" value="GAT_Gln-NAD-synth"/>
    <property type="match status" value="1"/>
</dbReference>
<evidence type="ECO:0000256" key="1">
    <source>
        <dbReference type="ARBA" id="ARBA00005188"/>
    </source>
</evidence>
<dbReference type="InterPro" id="IPR014729">
    <property type="entry name" value="Rossmann-like_a/b/a_fold"/>
</dbReference>
<comment type="function">
    <text evidence="7">Catalyzes the ATP-dependent amidation of deamido-NAD to form NAD. Uses L-glutamine as a nitrogen source.</text>
</comment>
<feature type="binding site" evidence="7">
    <location>
        <begin position="370"/>
        <end position="377"/>
    </location>
    <ligand>
        <name>ATP</name>
        <dbReference type="ChEBI" id="CHEBI:30616"/>
    </ligand>
</feature>
<feature type="region of interest" description="Disordered" evidence="9">
    <location>
        <begin position="645"/>
        <end position="666"/>
    </location>
</feature>
<evidence type="ECO:0000256" key="3">
    <source>
        <dbReference type="ARBA" id="ARBA00022598"/>
    </source>
</evidence>
<dbReference type="PROSITE" id="PS50263">
    <property type="entry name" value="CN_HYDROLASE"/>
    <property type="match status" value="1"/>
</dbReference>
<feature type="binding site" evidence="7">
    <location>
        <position position="640"/>
    </location>
    <ligand>
        <name>deamido-NAD(+)</name>
        <dbReference type="ChEBI" id="CHEBI:58437"/>
        <note>ligand shared between two neighboring subunits</note>
    </ligand>
</feature>
<dbReference type="EMBL" id="JAJNDB010000010">
    <property type="protein sequence ID" value="MCD2198045.1"/>
    <property type="molecule type" value="Genomic_DNA"/>
</dbReference>
<keyword evidence="12" id="KW-1185">Reference proteome</keyword>
<evidence type="ECO:0000256" key="5">
    <source>
        <dbReference type="ARBA" id="ARBA00022840"/>
    </source>
</evidence>
<dbReference type="SUPFAM" id="SSF56317">
    <property type="entry name" value="Carbon-nitrogen hydrolase"/>
    <property type="match status" value="1"/>
</dbReference>
<keyword evidence="3 7" id="KW-0436">Ligase</keyword>
<evidence type="ECO:0000256" key="4">
    <source>
        <dbReference type="ARBA" id="ARBA00022741"/>
    </source>
</evidence>
<evidence type="ECO:0000313" key="11">
    <source>
        <dbReference type="EMBL" id="MCD2198045.1"/>
    </source>
</evidence>
<dbReference type="Gene3D" id="1.10.10.1140">
    <property type="entry name" value="Glutamine-dependent NAD+ synthetase, C-terminal domain"/>
    <property type="match status" value="1"/>
</dbReference>
<keyword evidence="6 7" id="KW-0520">NAD</keyword>
<keyword evidence="4 7" id="KW-0547">Nucleotide-binding</keyword>
<evidence type="ECO:0000313" key="12">
    <source>
        <dbReference type="Proteomes" id="UP001199469"/>
    </source>
</evidence>
<dbReference type="InterPro" id="IPR003010">
    <property type="entry name" value="C-N_Hydrolase"/>
</dbReference>
<feature type="binding site" evidence="7">
    <location>
        <position position="460"/>
    </location>
    <ligand>
        <name>deamido-NAD(+)</name>
        <dbReference type="ChEBI" id="CHEBI:58437"/>
        <note>ligand shared between two neighboring subunits</note>
    </ligand>
</feature>
<feature type="active site" description="Nucleophile; for glutaminase activity" evidence="7">
    <location>
        <position position="180"/>
    </location>
</feature>
<feature type="binding site" evidence="7">
    <location>
        <position position="207"/>
    </location>
    <ligand>
        <name>L-glutamine</name>
        <dbReference type="ChEBI" id="CHEBI:58359"/>
    </ligand>
</feature>
<dbReference type="NCBIfam" id="NF002730">
    <property type="entry name" value="PRK02628.1"/>
    <property type="match status" value="1"/>
</dbReference>
<evidence type="ECO:0000256" key="2">
    <source>
        <dbReference type="ARBA" id="ARBA00007145"/>
    </source>
</evidence>
<sequence length="695" mass="75855">MPDTNDFTNAYRHGFVRVAAATLRTTPAEPATNAASLLAVARECHDEGVALVVFPELTLSGYSLEDLLLQDTLLDAVETALGEVVAASADLLPVLVVGAPLRHRHRMYNCAVVIHRGRVLGVAPKSYLPTYREFYERRQAAVGDDQGGTIRVLGEDRPFGPDLLFAAADVPGFVLHVEICEDMFVPVPPSAEAALAGATVLANPSGSPITVGRADDRQLLCRSASARCSAAYLYAAAGEGESTTDLAWDGQTTIHENGALLAQTERFPAGAQHSVADVDLDLLRAERLRMGTFDDNRRHHAERLAGWRTVSFTLDPPSGDLGLRREVERFPFVPADPARLQQDCYEAYSIQVSGLEQRLRAIGGPKIVIGVSGGLDSTHALIVAARALDRAGRPRSDILAFTLPGFATGEHTKGNAYRLAEALGVTFAEIDITETARLMLRNLDHPFAAGEPVYDVTFENVQAGLRTDYLFRAANQRGGIVLGTGDLSEIALGWSTYGVGDQMSHYNVNGGVPKTLIQHLIRWVISSGQFSDEVGDVLQSVLDTEITPELVPATADAPVQSSEQQIGPYDLQDFSLYQFLRHGSRPSKIAFLAWHAWHDADEGPWPPGYPAEDRVSYQLPEIRGWLEVFARRFFQFAQFKRSAVPNGPKVSAGGSLSPRGDWRAPSDSSARIWLDEIAREIPENWPAPARRRWLR</sequence>
<keyword evidence="5 7" id="KW-0067">ATP-binding</keyword>
<feature type="binding site" evidence="7">
    <location>
        <position position="131"/>
    </location>
    <ligand>
        <name>L-glutamine</name>
        <dbReference type="ChEBI" id="CHEBI:58359"/>
    </ligand>
</feature>
<dbReference type="InterPro" id="IPR022310">
    <property type="entry name" value="NAD/GMP_synthase"/>
</dbReference>
<feature type="binding site" evidence="7">
    <location>
        <position position="484"/>
    </location>
    <ligand>
        <name>ATP</name>
        <dbReference type="ChEBI" id="CHEBI:30616"/>
    </ligand>
</feature>
<proteinExistence type="inferred from homology"/>
<comment type="similarity">
    <text evidence="2 7 8">In the C-terminal section; belongs to the NAD synthetase family.</text>
</comment>
<gene>
    <name evidence="7" type="primary">nadE</name>
    <name evidence="11" type="ORF">LQ327_32205</name>
</gene>
<feature type="domain" description="CN hydrolase" evidence="10">
    <location>
        <begin position="16"/>
        <end position="280"/>
    </location>
</feature>
<evidence type="ECO:0000256" key="8">
    <source>
        <dbReference type="PIRNR" id="PIRNR006630"/>
    </source>
</evidence>
<feature type="active site" description="For glutaminase activity" evidence="7">
    <location>
        <position position="125"/>
    </location>
</feature>
<name>A0ABS8PIE8_9PSEU</name>
<evidence type="ECO:0000256" key="9">
    <source>
        <dbReference type="SAM" id="MobiDB-lite"/>
    </source>
</evidence>
<dbReference type="PIRSF" id="PIRSF006630">
    <property type="entry name" value="NADS_GAT"/>
    <property type="match status" value="1"/>
</dbReference>
<protein>
    <recommendedName>
        <fullName evidence="7 8">Glutamine-dependent NAD(+) synthetase</fullName>
        <ecNumber evidence="7 8">6.3.5.1</ecNumber>
    </recommendedName>
    <alternativeName>
        <fullName evidence="7 8">NAD(+) synthase [glutamine-hydrolyzing]</fullName>
    </alternativeName>
</protein>
<feature type="binding site" evidence="7">
    <location>
        <position position="213"/>
    </location>
    <ligand>
        <name>L-glutamine</name>
        <dbReference type="ChEBI" id="CHEBI:58359"/>
    </ligand>
</feature>
<dbReference type="EC" id="6.3.5.1" evidence="7 8"/>
<reference evidence="11 12" key="1">
    <citation type="submission" date="2021-11" db="EMBL/GenBank/DDBJ databases">
        <title>Draft genome sequence of Actinomycetospora sp. SF1 isolated from the rhizosphere soil.</title>
        <authorList>
            <person name="Duangmal K."/>
            <person name="Chantavorakit T."/>
        </authorList>
    </citation>
    <scope>NUCLEOTIDE SEQUENCE [LARGE SCALE GENOMIC DNA]</scope>
    <source>
        <strain evidence="11 12">TBRC 5722</strain>
    </source>
</reference>
<accession>A0ABS8PIE8</accession>
<organism evidence="11 12">
    <name type="scientific">Actinomycetospora endophytica</name>
    <dbReference type="NCBI Taxonomy" id="2291215"/>
    <lineage>
        <taxon>Bacteria</taxon>
        <taxon>Bacillati</taxon>
        <taxon>Actinomycetota</taxon>
        <taxon>Actinomycetes</taxon>
        <taxon>Pseudonocardiales</taxon>
        <taxon>Pseudonocardiaceae</taxon>
        <taxon>Actinomycetospora</taxon>
    </lineage>
</organism>
<evidence type="ECO:0000256" key="7">
    <source>
        <dbReference type="HAMAP-Rule" id="MF_02090"/>
    </source>
</evidence>
<comment type="pathway">
    <text evidence="1 7 8">Cofactor biosynthesis; NAD(+) biosynthesis; NAD(+) from deamido-NAD(+) (L-Gln route): step 1/1.</text>
</comment>
<dbReference type="GO" id="GO:0008795">
    <property type="term" value="F:NAD+ synthase activity"/>
    <property type="evidence" value="ECO:0007669"/>
    <property type="project" value="UniProtKB-EC"/>
</dbReference>
<dbReference type="CDD" id="cd00553">
    <property type="entry name" value="NAD_synthase"/>
    <property type="match status" value="1"/>
</dbReference>
<dbReference type="RefSeq" id="WP_230740609.1">
    <property type="nucleotide sequence ID" value="NZ_JAJNDB010000010.1"/>
</dbReference>
<evidence type="ECO:0000259" key="10">
    <source>
        <dbReference type="PROSITE" id="PS50263"/>
    </source>
</evidence>
<dbReference type="PANTHER" id="PTHR23090">
    <property type="entry name" value="NH 3 /GLUTAMINE-DEPENDENT NAD + SYNTHETASE"/>
    <property type="match status" value="1"/>
</dbReference>
<evidence type="ECO:0000256" key="6">
    <source>
        <dbReference type="ARBA" id="ARBA00023027"/>
    </source>
</evidence>
<dbReference type="PANTHER" id="PTHR23090:SF9">
    <property type="entry name" value="GLUTAMINE-DEPENDENT NAD(+) SYNTHETASE"/>
    <property type="match status" value="1"/>
</dbReference>
<comment type="catalytic activity">
    <reaction evidence="7 8">
        <text>deamido-NAD(+) + L-glutamine + ATP + H2O = L-glutamate + AMP + diphosphate + NAD(+) + H(+)</text>
        <dbReference type="Rhea" id="RHEA:24384"/>
        <dbReference type="ChEBI" id="CHEBI:15377"/>
        <dbReference type="ChEBI" id="CHEBI:15378"/>
        <dbReference type="ChEBI" id="CHEBI:29985"/>
        <dbReference type="ChEBI" id="CHEBI:30616"/>
        <dbReference type="ChEBI" id="CHEBI:33019"/>
        <dbReference type="ChEBI" id="CHEBI:57540"/>
        <dbReference type="ChEBI" id="CHEBI:58359"/>
        <dbReference type="ChEBI" id="CHEBI:58437"/>
        <dbReference type="ChEBI" id="CHEBI:456215"/>
        <dbReference type="EC" id="6.3.5.1"/>
    </reaction>
</comment>